<dbReference type="EMBL" id="CAXDID020000013">
    <property type="protein sequence ID" value="CAL5981131.1"/>
    <property type="molecule type" value="Genomic_DNA"/>
</dbReference>
<evidence type="ECO:0000313" key="17">
    <source>
        <dbReference type="EMBL" id="CAL5979051.1"/>
    </source>
</evidence>
<evidence type="ECO:0000256" key="2">
    <source>
        <dbReference type="ARBA" id="ARBA00022737"/>
    </source>
</evidence>
<dbReference type="EMBL" id="CATOUU010000865">
    <property type="protein sequence ID" value="CAI9955350.1"/>
    <property type="molecule type" value="Genomic_DNA"/>
</dbReference>
<dbReference type="EMBL" id="CATOUU010000865">
    <property type="protein sequence ID" value="CAI9955361.1"/>
    <property type="molecule type" value="Genomic_DNA"/>
</dbReference>
<dbReference type="PROSITE" id="PS50222">
    <property type="entry name" value="EF_HAND_2"/>
    <property type="match status" value="2"/>
</dbReference>
<evidence type="ECO:0000313" key="13">
    <source>
        <dbReference type="EMBL" id="CAL5979028.1"/>
    </source>
</evidence>
<dbReference type="EMBL" id="CAXDID020001037">
    <property type="protein sequence ID" value="CAL6116569.1"/>
    <property type="molecule type" value="Genomic_DNA"/>
</dbReference>
<dbReference type="EMBL" id="CAXDID020000010">
    <property type="protein sequence ID" value="CAL5979038.1"/>
    <property type="molecule type" value="Genomic_DNA"/>
</dbReference>
<dbReference type="EMBL" id="CATOUU010001078">
    <property type="protein sequence ID" value="CAI9970634.1"/>
    <property type="molecule type" value="Genomic_DNA"/>
</dbReference>
<accession>A0AA86UET4</accession>
<protein>
    <submittedName>
        <fullName evidence="6">Probable calcium-binding protein</fullName>
    </submittedName>
    <submittedName>
        <fullName evidence="12">Probable_calcium-binding protein</fullName>
    </submittedName>
</protein>
<reference evidence="6" key="1">
    <citation type="submission" date="2023-06" db="EMBL/GenBank/DDBJ databases">
        <authorList>
            <person name="Kurt Z."/>
        </authorList>
    </citation>
    <scope>NUCLEOTIDE SEQUENCE</scope>
</reference>
<dbReference type="InterPro" id="IPR039647">
    <property type="entry name" value="EF_hand_pair_protein_CML-like"/>
</dbReference>
<dbReference type="EMBL" id="CATOUU010000865">
    <property type="protein sequence ID" value="CAI9955337.1"/>
    <property type="molecule type" value="Genomic_DNA"/>
</dbReference>
<dbReference type="SUPFAM" id="SSF47473">
    <property type="entry name" value="EF-hand"/>
    <property type="match status" value="1"/>
</dbReference>
<dbReference type="EMBL" id="CAXDID020000134">
    <property type="protein sequence ID" value="CAL6036712.1"/>
    <property type="molecule type" value="Genomic_DNA"/>
</dbReference>
<evidence type="ECO:0000313" key="22">
    <source>
        <dbReference type="EMBL" id="CAL5981181.1"/>
    </source>
</evidence>
<sequence length="83" mass="9329">MSQCCHGQCSMPTVEQMFAMVDTDKNGSISFEELAAFMESIGQCCSREQGQEMFNMVDTNKDGSIDFEEFKALMVEKAKHDSQ</sequence>
<dbReference type="EMBL" id="CAXDID020000010">
    <property type="protein sequence ID" value="CAL5979051.1"/>
    <property type="molecule type" value="Genomic_DNA"/>
</dbReference>
<dbReference type="EMBL" id="CAXDID020000134">
    <property type="protein sequence ID" value="CAL6036664.1"/>
    <property type="molecule type" value="Genomic_DNA"/>
</dbReference>
<dbReference type="FunFam" id="1.10.238.10:FF:000178">
    <property type="entry name" value="Calmodulin-2 A"/>
    <property type="match status" value="1"/>
</dbReference>
<name>A0AA86UET4_9EUKA</name>
<evidence type="ECO:0000313" key="24">
    <source>
        <dbReference type="EMBL" id="CAL6036678.1"/>
    </source>
</evidence>
<proteinExistence type="predicted"/>
<reference evidence="12 29" key="2">
    <citation type="submission" date="2024-07" db="EMBL/GenBank/DDBJ databases">
        <authorList>
            <person name="Akdeniz Z."/>
        </authorList>
    </citation>
    <scope>NUCLEOTIDE SEQUENCE [LARGE SCALE GENOMIC DNA]</scope>
</reference>
<keyword evidence="1" id="KW-0479">Metal-binding</keyword>
<evidence type="ECO:0000313" key="8">
    <source>
        <dbReference type="EMBL" id="CAI9955355.1"/>
    </source>
</evidence>
<evidence type="ECO:0000313" key="9">
    <source>
        <dbReference type="EMBL" id="CAI9955361.1"/>
    </source>
</evidence>
<dbReference type="InterPro" id="IPR018247">
    <property type="entry name" value="EF_Hand_1_Ca_BS"/>
</dbReference>
<evidence type="ECO:0000313" key="25">
    <source>
        <dbReference type="EMBL" id="CAL6036688.1"/>
    </source>
</evidence>
<evidence type="ECO:0000313" key="26">
    <source>
        <dbReference type="EMBL" id="CAL6036698.1"/>
    </source>
</evidence>
<dbReference type="EMBL" id="CAXDID020000010">
    <property type="protein sequence ID" value="CAL5979020.1"/>
    <property type="molecule type" value="Genomic_DNA"/>
</dbReference>
<dbReference type="EMBL" id="CAXDID020000134">
    <property type="protein sequence ID" value="CAL6036698.1"/>
    <property type="molecule type" value="Genomic_DNA"/>
</dbReference>
<dbReference type="Pfam" id="PF13499">
    <property type="entry name" value="EF-hand_7"/>
    <property type="match status" value="1"/>
</dbReference>
<keyword evidence="2" id="KW-0677">Repeat</keyword>
<evidence type="ECO:0000313" key="5">
    <source>
        <dbReference type="EMBL" id="CAI9955337.1"/>
    </source>
</evidence>
<keyword evidence="29" id="KW-1185">Reference proteome</keyword>
<dbReference type="EMBL" id="CAXDID020000010">
    <property type="protein sequence ID" value="CAL5979033.1"/>
    <property type="molecule type" value="Genomic_DNA"/>
</dbReference>
<dbReference type="GO" id="GO:0005509">
    <property type="term" value="F:calcium ion binding"/>
    <property type="evidence" value="ECO:0007669"/>
    <property type="project" value="InterPro"/>
</dbReference>
<dbReference type="EMBL" id="CAXDID020000013">
    <property type="protein sequence ID" value="CAL5981159.1"/>
    <property type="molecule type" value="Genomic_DNA"/>
</dbReference>
<dbReference type="EMBL" id="CAXDID020000134">
    <property type="protein sequence ID" value="CAL6036678.1"/>
    <property type="molecule type" value="Genomic_DNA"/>
</dbReference>
<evidence type="ECO:0000313" key="28">
    <source>
        <dbReference type="EMBL" id="CAL6116569.1"/>
    </source>
</evidence>
<dbReference type="SMART" id="SM00054">
    <property type="entry name" value="EFh"/>
    <property type="match status" value="2"/>
</dbReference>
<evidence type="ECO:0000313" key="6">
    <source>
        <dbReference type="EMBL" id="CAI9955345.1"/>
    </source>
</evidence>
<dbReference type="EMBL" id="CAXDID020000013">
    <property type="protein sequence ID" value="CAL5981143.1"/>
    <property type="molecule type" value="Genomic_DNA"/>
</dbReference>
<dbReference type="EMBL" id="CAXDID020000013">
    <property type="protein sequence ID" value="CAL5981181.1"/>
    <property type="molecule type" value="Genomic_DNA"/>
</dbReference>
<evidence type="ECO:0000313" key="27">
    <source>
        <dbReference type="EMBL" id="CAL6036712.1"/>
    </source>
</evidence>
<dbReference type="EMBL" id="CAXDID020000010">
    <property type="protein sequence ID" value="CAL5979044.1"/>
    <property type="molecule type" value="Genomic_DNA"/>
</dbReference>
<evidence type="ECO:0000313" key="20">
    <source>
        <dbReference type="EMBL" id="CAL5981159.1"/>
    </source>
</evidence>
<evidence type="ECO:0000313" key="10">
    <source>
        <dbReference type="EMBL" id="CAI9955368.1"/>
    </source>
</evidence>
<evidence type="ECO:0000313" key="21">
    <source>
        <dbReference type="EMBL" id="CAL5981167.1"/>
    </source>
</evidence>
<evidence type="ECO:0000313" key="19">
    <source>
        <dbReference type="EMBL" id="CAL5981143.1"/>
    </source>
</evidence>
<dbReference type="InterPro" id="IPR011992">
    <property type="entry name" value="EF-hand-dom_pair"/>
</dbReference>
<evidence type="ECO:0000313" key="16">
    <source>
        <dbReference type="EMBL" id="CAL5979044.1"/>
    </source>
</evidence>
<evidence type="ECO:0000313" key="12">
    <source>
        <dbReference type="EMBL" id="CAL5979020.1"/>
    </source>
</evidence>
<feature type="domain" description="EF-hand" evidence="4">
    <location>
        <begin position="45"/>
        <end position="80"/>
    </location>
</feature>
<feature type="domain" description="EF-hand" evidence="4">
    <location>
        <begin position="9"/>
        <end position="44"/>
    </location>
</feature>
<dbReference type="PANTHER" id="PTHR10891">
    <property type="entry name" value="EF-HAND CALCIUM-BINDING DOMAIN CONTAINING PROTEIN"/>
    <property type="match status" value="1"/>
</dbReference>
<evidence type="ECO:0000313" key="29">
    <source>
        <dbReference type="Proteomes" id="UP001642409"/>
    </source>
</evidence>
<dbReference type="EMBL" id="CAXDID020000010">
    <property type="protein sequence ID" value="CAL5979028.1"/>
    <property type="molecule type" value="Genomic_DNA"/>
</dbReference>
<evidence type="ECO:0000256" key="1">
    <source>
        <dbReference type="ARBA" id="ARBA00022723"/>
    </source>
</evidence>
<evidence type="ECO:0000256" key="3">
    <source>
        <dbReference type="ARBA" id="ARBA00022837"/>
    </source>
</evidence>
<dbReference type="EMBL" id="CATOUU010000865">
    <property type="protein sequence ID" value="CAI9955345.1"/>
    <property type="molecule type" value="Genomic_DNA"/>
</dbReference>
<dbReference type="PROSITE" id="PS00018">
    <property type="entry name" value="EF_HAND_1"/>
    <property type="match status" value="2"/>
</dbReference>
<organism evidence="6">
    <name type="scientific">Hexamita inflata</name>
    <dbReference type="NCBI Taxonomy" id="28002"/>
    <lineage>
        <taxon>Eukaryota</taxon>
        <taxon>Metamonada</taxon>
        <taxon>Diplomonadida</taxon>
        <taxon>Hexamitidae</taxon>
        <taxon>Hexamitinae</taxon>
        <taxon>Hexamita</taxon>
    </lineage>
</organism>
<dbReference type="EMBL" id="CATOUU010000865">
    <property type="protein sequence ID" value="CAI9955368.1"/>
    <property type="molecule type" value="Genomic_DNA"/>
</dbReference>
<dbReference type="GO" id="GO:0043226">
    <property type="term" value="C:organelle"/>
    <property type="evidence" value="ECO:0007669"/>
    <property type="project" value="UniProtKB-ARBA"/>
</dbReference>
<evidence type="ECO:0000259" key="4">
    <source>
        <dbReference type="PROSITE" id="PS50222"/>
    </source>
</evidence>
<keyword evidence="3" id="KW-0106">Calcium</keyword>
<evidence type="ECO:0000313" key="23">
    <source>
        <dbReference type="EMBL" id="CAL6036664.1"/>
    </source>
</evidence>
<evidence type="ECO:0000313" key="7">
    <source>
        <dbReference type="EMBL" id="CAI9955350.1"/>
    </source>
</evidence>
<dbReference type="EMBL" id="CATOUU010000865">
    <property type="protein sequence ID" value="CAI9955355.1"/>
    <property type="molecule type" value="Genomic_DNA"/>
</dbReference>
<evidence type="ECO:0000313" key="18">
    <source>
        <dbReference type="EMBL" id="CAL5981131.1"/>
    </source>
</evidence>
<gene>
    <name evidence="23" type="ORF">HINF_LOCUS36520</name>
    <name evidence="24" type="ORF">HINF_LOCUS36527</name>
    <name evidence="25" type="ORF">HINF_LOCUS36532</name>
    <name evidence="26" type="ORF">HINF_LOCUS36537</name>
    <name evidence="27" type="ORF">HINF_LOCUS36544</name>
    <name evidence="5" type="ORF">HINF_LOCUS42982</name>
    <name evidence="6" type="ORF">HINF_LOCUS42990</name>
    <name evidence="7" type="ORF">HINF_LOCUS42995</name>
    <name evidence="8" type="ORF">HINF_LOCUS43000</name>
    <name evidence="9" type="ORF">HINF_LOCUS43006</name>
    <name evidence="10" type="ORF">HINF_LOCUS43013</name>
    <name evidence="12" type="ORF">HINF_LOCUS5167</name>
    <name evidence="13" type="ORF">HINF_LOCUS5175</name>
    <name evidence="14" type="ORF">HINF_LOCUS5180</name>
    <name evidence="15" type="ORF">HINF_LOCUS5185</name>
    <name evidence="16" type="ORF">HINF_LOCUS5191</name>
    <name evidence="17" type="ORF">HINF_LOCUS5198</name>
    <name evidence="11" type="ORF">HINF_LOCUS58279</name>
    <name evidence="18" type="ORF">HINF_LOCUS6502</name>
    <name evidence="19" type="ORF">HINF_LOCUS6508</name>
    <name evidence="20" type="ORF">HINF_LOCUS6516</name>
    <name evidence="21" type="ORF">HINF_LOCUS6520</name>
    <name evidence="22" type="ORF">HINF_LOCUS6527</name>
    <name evidence="28" type="ORF">HINF_LOCUS79110</name>
</gene>
<evidence type="ECO:0000313" key="15">
    <source>
        <dbReference type="EMBL" id="CAL5979038.1"/>
    </source>
</evidence>
<dbReference type="EMBL" id="CAXDID020000134">
    <property type="protein sequence ID" value="CAL6036688.1"/>
    <property type="molecule type" value="Genomic_DNA"/>
</dbReference>
<dbReference type="Gene3D" id="1.10.238.10">
    <property type="entry name" value="EF-hand"/>
    <property type="match status" value="1"/>
</dbReference>
<comment type="caution">
    <text evidence="6">The sequence shown here is derived from an EMBL/GenBank/DDBJ whole genome shotgun (WGS) entry which is preliminary data.</text>
</comment>
<evidence type="ECO:0000313" key="14">
    <source>
        <dbReference type="EMBL" id="CAL5979033.1"/>
    </source>
</evidence>
<dbReference type="CDD" id="cd00051">
    <property type="entry name" value="EFh"/>
    <property type="match status" value="1"/>
</dbReference>
<dbReference type="EMBL" id="CAXDID020000013">
    <property type="protein sequence ID" value="CAL5981167.1"/>
    <property type="molecule type" value="Genomic_DNA"/>
</dbReference>
<dbReference type="InterPro" id="IPR002048">
    <property type="entry name" value="EF_hand_dom"/>
</dbReference>
<dbReference type="Proteomes" id="UP001642409">
    <property type="component" value="Unassembled WGS sequence"/>
</dbReference>
<evidence type="ECO:0000313" key="11">
    <source>
        <dbReference type="EMBL" id="CAI9970634.1"/>
    </source>
</evidence>
<dbReference type="AlphaFoldDB" id="A0AA86UET4"/>